<name>A0AAD5RFE7_PARTN</name>
<dbReference type="AlphaFoldDB" id="A0AAD5RFE7"/>
<comment type="caution">
    <text evidence="2">The sequence shown here is derived from an EMBL/GenBank/DDBJ whole genome shotgun (WGS) entry which is preliminary data.</text>
</comment>
<proteinExistence type="predicted"/>
<keyword evidence="3" id="KW-1185">Reference proteome</keyword>
<accession>A0AAD5RFE7</accession>
<evidence type="ECO:0000256" key="1">
    <source>
        <dbReference type="SAM" id="MobiDB-lite"/>
    </source>
</evidence>
<organism evidence="2 3">
    <name type="scientific">Parelaphostrongylus tenuis</name>
    <name type="common">Meningeal worm</name>
    <dbReference type="NCBI Taxonomy" id="148309"/>
    <lineage>
        <taxon>Eukaryota</taxon>
        <taxon>Metazoa</taxon>
        <taxon>Ecdysozoa</taxon>
        <taxon>Nematoda</taxon>
        <taxon>Chromadorea</taxon>
        <taxon>Rhabditida</taxon>
        <taxon>Rhabditina</taxon>
        <taxon>Rhabditomorpha</taxon>
        <taxon>Strongyloidea</taxon>
        <taxon>Metastrongylidae</taxon>
        <taxon>Parelaphostrongylus</taxon>
    </lineage>
</organism>
<sequence>MNERLENTASCSGLLMHQDCTPILAANSEPNLNFRVVEGPTKTIIPILENKVYRFVGRSVLGPPSSGTDSSTIPSTSDQRTHDKLLQCHRIIQVSDPIASVTLKGRG</sequence>
<protein>
    <submittedName>
        <fullName evidence="2">Uncharacterized protein</fullName>
    </submittedName>
</protein>
<feature type="compositionally biased region" description="Polar residues" evidence="1">
    <location>
        <begin position="65"/>
        <end position="78"/>
    </location>
</feature>
<feature type="region of interest" description="Disordered" evidence="1">
    <location>
        <begin position="61"/>
        <end position="81"/>
    </location>
</feature>
<dbReference type="Proteomes" id="UP001196413">
    <property type="component" value="Unassembled WGS sequence"/>
</dbReference>
<reference evidence="2" key="1">
    <citation type="submission" date="2021-06" db="EMBL/GenBank/DDBJ databases">
        <title>Parelaphostrongylus tenuis whole genome reference sequence.</title>
        <authorList>
            <person name="Garwood T.J."/>
            <person name="Larsen P.A."/>
            <person name="Fountain-Jones N.M."/>
            <person name="Garbe J.R."/>
            <person name="Macchietto M.G."/>
            <person name="Kania S.A."/>
            <person name="Gerhold R.W."/>
            <person name="Richards J.E."/>
            <person name="Wolf T.M."/>
        </authorList>
    </citation>
    <scope>NUCLEOTIDE SEQUENCE</scope>
    <source>
        <strain evidence="2">MNPRO001-30</strain>
        <tissue evidence="2">Meninges</tissue>
    </source>
</reference>
<gene>
    <name evidence="2" type="ORF">KIN20_038308</name>
</gene>
<dbReference type="EMBL" id="JAHQIW010007505">
    <property type="protein sequence ID" value="KAJ1375071.1"/>
    <property type="molecule type" value="Genomic_DNA"/>
</dbReference>
<evidence type="ECO:0000313" key="3">
    <source>
        <dbReference type="Proteomes" id="UP001196413"/>
    </source>
</evidence>
<evidence type="ECO:0000313" key="2">
    <source>
        <dbReference type="EMBL" id="KAJ1375071.1"/>
    </source>
</evidence>